<evidence type="ECO:0000313" key="3">
    <source>
        <dbReference type="Proteomes" id="UP000604161"/>
    </source>
</evidence>
<evidence type="ECO:0000313" key="2">
    <source>
        <dbReference type="EMBL" id="MBD5771347.1"/>
    </source>
</evidence>
<feature type="transmembrane region" description="Helical" evidence="1">
    <location>
        <begin position="49"/>
        <end position="72"/>
    </location>
</feature>
<organism evidence="2 3">
    <name type="scientific">Marinomonas colpomeniae</name>
    <dbReference type="NCBI Taxonomy" id="2774408"/>
    <lineage>
        <taxon>Bacteria</taxon>
        <taxon>Pseudomonadati</taxon>
        <taxon>Pseudomonadota</taxon>
        <taxon>Gammaproteobacteria</taxon>
        <taxon>Oceanospirillales</taxon>
        <taxon>Oceanospirillaceae</taxon>
        <taxon>Marinomonas</taxon>
    </lineage>
</organism>
<feature type="transmembrane region" description="Helical" evidence="1">
    <location>
        <begin position="316"/>
        <end position="333"/>
    </location>
</feature>
<feature type="transmembrane region" description="Helical" evidence="1">
    <location>
        <begin position="84"/>
        <end position="101"/>
    </location>
</feature>
<keyword evidence="1" id="KW-0472">Membrane</keyword>
<accession>A0ABR8P1Z6</accession>
<dbReference type="Proteomes" id="UP000604161">
    <property type="component" value="Unassembled WGS sequence"/>
</dbReference>
<name>A0ABR8P1Z6_9GAMM</name>
<keyword evidence="1" id="KW-1133">Transmembrane helix</keyword>
<feature type="transmembrane region" description="Helical" evidence="1">
    <location>
        <begin position="113"/>
        <end position="137"/>
    </location>
</feature>
<gene>
    <name evidence="2" type="ORF">IF202_09825</name>
</gene>
<keyword evidence="3" id="KW-1185">Reference proteome</keyword>
<keyword evidence="1" id="KW-0812">Transmembrane</keyword>
<feature type="transmembrane region" description="Helical" evidence="1">
    <location>
        <begin position="232"/>
        <end position="255"/>
    </location>
</feature>
<reference evidence="2 3" key="1">
    <citation type="submission" date="2020-09" db="EMBL/GenBank/DDBJ databases">
        <title>Marinomonas sp. nov., isolated from the cysticercosis algae of Qingdao, China.</title>
        <authorList>
            <person name="Sun X."/>
        </authorList>
    </citation>
    <scope>NUCLEOTIDE SEQUENCE [LARGE SCALE GENOMIC DNA]</scope>
    <source>
        <strain evidence="2 3">SM2066</strain>
    </source>
</reference>
<feature type="transmembrane region" description="Helical" evidence="1">
    <location>
        <begin position="261"/>
        <end position="279"/>
    </location>
</feature>
<protein>
    <submittedName>
        <fullName evidence="2">DUF2157 domain-containing protein</fullName>
    </submittedName>
</protein>
<feature type="transmembrane region" description="Helical" evidence="1">
    <location>
        <begin position="198"/>
        <end position="220"/>
    </location>
</feature>
<proteinExistence type="predicted"/>
<sequence>MQVSKKEGKVLDGAIKNWLETDIISESESEKLQSSYDVIPFDWKRVAKYSFWVAIICIVISVASVLANEWVIDLFMSLFDMNDFVKSLLFFALSGGLYFLGIKRKYKYPEKIYSNEAIFFLGILTTAGSIALLGNAMDTGTGHFSLLLLLAALVYGLLGLWFPSKLVWLFSLISLGSWFGAETGYYSGWGAYYLGMNYPLRFILVGLVLIFCGSYIFNHWQSRCEFVRPTRAIGLLYLFIALWILSLFGNTASFWHRAEHFELFGWSLLFAVAACASIYHGVKHDDGMTRGFGLTFLFINLYTKFFEYFWEDTDKAIFFTILALSFWYLGARAEKIWQMNAVKSKVRKAL</sequence>
<feature type="transmembrane region" description="Helical" evidence="1">
    <location>
        <begin position="143"/>
        <end position="162"/>
    </location>
</feature>
<feature type="transmembrane region" description="Helical" evidence="1">
    <location>
        <begin position="167"/>
        <end position="186"/>
    </location>
</feature>
<evidence type="ECO:0000256" key="1">
    <source>
        <dbReference type="SAM" id="Phobius"/>
    </source>
</evidence>
<comment type="caution">
    <text evidence="2">The sequence shown here is derived from an EMBL/GenBank/DDBJ whole genome shotgun (WGS) entry which is preliminary data.</text>
</comment>
<dbReference type="EMBL" id="JACYFC010000003">
    <property type="protein sequence ID" value="MBD5771347.1"/>
    <property type="molecule type" value="Genomic_DNA"/>
</dbReference>
<feature type="transmembrane region" description="Helical" evidence="1">
    <location>
        <begin position="291"/>
        <end position="310"/>
    </location>
</feature>
<dbReference type="RefSeq" id="WP_191594733.1">
    <property type="nucleotide sequence ID" value="NZ_JACYFC010000003.1"/>
</dbReference>